<dbReference type="InterPro" id="IPR018228">
    <property type="entry name" value="DNase_TatD-rel_CS"/>
</dbReference>
<dbReference type="GO" id="GO:0046872">
    <property type="term" value="F:metal ion binding"/>
    <property type="evidence" value="ECO:0007669"/>
    <property type="project" value="UniProtKB-KW"/>
</dbReference>
<protein>
    <recommendedName>
        <fullName evidence="5">Hydrolase TatD</fullName>
    </recommendedName>
</protein>
<dbReference type="GO" id="GO:0005829">
    <property type="term" value="C:cytosol"/>
    <property type="evidence" value="ECO:0007669"/>
    <property type="project" value="TreeGrafter"/>
</dbReference>
<name>A0A2H0WP64_9BACT</name>
<keyword evidence="2" id="KW-0479">Metal-binding</keyword>
<evidence type="ECO:0008006" key="5">
    <source>
        <dbReference type="Google" id="ProtNLM"/>
    </source>
</evidence>
<dbReference type="GO" id="GO:0016788">
    <property type="term" value="F:hydrolase activity, acting on ester bonds"/>
    <property type="evidence" value="ECO:0007669"/>
    <property type="project" value="InterPro"/>
</dbReference>
<dbReference type="EMBL" id="PEZI01000056">
    <property type="protein sequence ID" value="PIS14433.1"/>
    <property type="molecule type" value="Genomic_DNA"/>
</dbReference>
<evidence type="ECO:0000256" key="2">
    <source>
        <dbReference type="PIRSR" id="PIRSR005902-1"/>
    </source>
</evidence>
<dbReference type="PIRSF" id="PIRSF005902">
    <property type="entry name" value="DNase_TatD"/>
    <property type="match status" value="1"/>
</dbReference>
<accession>A0A2H0WP64</accession>
<dbReference type="PANTHER" id="PTHR46124:SF2">
    <property type="entry name" value="D-AMINOACYL-TRNA DEACYLASE"/>
    <property type="match status" value="1"/>
</dbReference>
<dbReference type="InterPro" id="IPR001130">
    <property type="entry name" value="TatD-like"/>
</dbReference>
<dbReference type="Gene3D" id="3.20.20.140">
    <property type="entry name" value="Metal-dependent hydrolases"/>
    <property type="match status" value="2"/>
</dbReference>
<gene>
    <name evidence="3" type="ORF">COT64_02715</name>
</gene>
<dbReference type="PANTHER" id="PTHR46124">
    <property type="entry name" value="D-AMINOACYL-TRNA DEACYLASE"/>
    <property type="match status" value="1"/>
</dbReference>
<feature type="binding site" evidence="2">
    <location>
        <position position="171"/>
    </location>
    <ligand>
        <name>a divalent metal cation</name>
        <dbReference type="ChEBI" id="CHEBI:60240"/>
        <label>2</label>
    </ligand>
</feature>
<evidence type="ECO:0000313" key="3">
    <source>
        <dbReference type="EMBL" id="PIS14433.1"/>
    </source>
</evidence>
<feature type="binding site" evidence="2">
    <location>
        <position position="7"/>
    </location>
    <ligand>
        <name>a divalent metal cation</name>
        <dbReference type="ChEBI" id="CHEBI:60240"/>
        <label>1</label>
    </ligand>
</feature>
<feature type="binding site" evidence="2">
    <location>
        <position position="196"/>
    </location>
    <ligand>
        <name>a divalent metal cation</name>
        <dbReference type="ChEBI" id="CHEBI:60240"/>
        <label>2</label>
    </ligand>
</feature>
<dbReference type="AlphaFoldDB" id="A0A2H0WP64"/>
<reference evidence="4" key="1">
    <citation type="submission" date="2017-09" db="EMBL/GenBank/DDBJ databases">
        <title>Depth-based differentiation of microbial function through sediment-hosted aquifers and enrichment of novel symbionts in the deep terrestrial subsurface.</title>
        <authorList>
            <person name="Probst A.J."/>
            <person name="Ladd B."/>
            <person name="Jarett J.K."/>
            <person name="Geller-Mcgrath D.E."/>
            <person name="Sieber C.M.K."/>
            <person name="Emerson J.B."/>
            <person name="Anantharaman K."/>
            <person name="Thomas B.C."/>
            <person name="Malmstrom R."/>
            <person name="Stieglmeier M."/>
            <person name="Klingl A."/>
            <person name="Woyke T."/>
            <person name="Ryan C.M."/>
            <person name="Banfield J.F."/>
        </authorList>
    </citation>
    <scope>NUCLEOTIDE SEQUENCE [LARGE SCALE GENOMIC DNA]</scope>
</reference>
<dbReference type="Pfam" id="PF01026">
    <property type="entry name" value="TatD_DNase"/>
    <property type="match status" value="1"/>
</dbReference>
<feature type="binding site" evidence="2">
    <location>
        <position position="130"/>
    </location>
    <ligand>
        <name>a divalent metal cation</name>
        <dbReference type="ChEBI" id="CHEBI:60240"/>
        <label>1</label>
    </ligand>
</feature>
<dbReference type="SUPFAM" id="SSF51556">
    <property type="entry name" value="Metallo-dependent hydrolases"/>
    <property type="match status" value="1"/>
</dbReference>
<organism evidence="3 4">
    <name type="scientific">Candidatus Shapirobacteria bacterium CG09_land_8_20_14_0_10_39_12</name>
    <dbReference type="NCBI Taxonomy" id="1974885"/>
    <lineage>
        <taxon>Bacteria</taxon>
        <taxon>Candidatus Shapironibacteriota</taxon>
    </lineage>
</organism>
<feature type="binding site" evidence="2">
    <location>
        <position position="5"/>
    </location>
    <ligand>
        <name>a divalent metal cation</name>
        <dbReference type="ChEBI" id="CHEBI:60240"/>
        <label>1</label>
    </ligand>
</feature>
<proteinExistence type="predicted"/>
<dbReference type="PROSITE" id="PS01137">
    <property type="entry name" value="TATD_1"/>
    <property type="match status" value="1"/>
</dbReference>
<dbReference type="CDD" id="cd01310">
    <property type="entry name" value="TatD_DNAse"/>
    <property type="match status" value="1"/>
</dbReference>
<evidence type="ECO:0000256" key="1">
    <source>
        <dbReference type="ARBA" id="ARBA00022801"/>
    </source>
</evidence>
<dbReference type="PROSITE" id="PS01090">
    <property type="entry name" value="TATD_2"/>
    <property type="match status" value="1"/>
</dbReference>
<keyword evidence="1" id="KW-0378">Hydrolase</keyword>
<dbReference type="InterPro" id="IPR032466">
    <property type="entry name" value="Metal_Hydrolase"/>
</dbReference>
<dbReference type="Proteomes" id="UP000230775">
    <property type="component" value="Unassembled WGS sequence"/>
</dbReference>
<comment type="caution">
    <text evidence="3">The sequence shown here is derived from an EMBL/GenBank/DDBJ whole genome shotgun (WGS) entry which is preliminary data.</text>
</comment>
<feature type="binding site" evidence="2">
    <location>
        <position position="246"/>
    </location>
    <ligand>
        <name>a divalent metal cation</name>
        <dbReference type="ChEBI" id="CHEBI:60240"/>
        <label>1</label>
    </ligand>
</feature>
<evidence type="ECO:0000313" key="4">
    <source>
        <dbReference type="Proteomes" id="UP000230775"/>
    </source>
</evidence>
<sequence>MIDTHAHLNFLQLSGQIETIVAESKKAGLTGIVIAGSNLKDSMVSIELAKKYPDFLSASVGIHPQNTNPDNQTQIENQLLELENLIKSNKSEIPNSKLETSPNFQNSNSQNVSDFDIRASNFGSIVAISETGLDFSPAPQGESDRNHEDQEKLFQKQIDLAKKYQLPLIIHAREAVDEVISILQRSSPRDCRGVFHCYAGGKKRITKVLDLAGEWYFGFDGNLTYDEGLQGIIPFIPKERIIIETDSPFLTPIPYRGEINTPANLPFIQQKINEILKEDLTDQVLQNTKILFNLP</sequence>